<comment type="caution">
    <text evidence="1">The sequence shown here is derived from an EMBL/GenBank/DDBJ whole genome shotgun (WGS) entry which is preliminary data.</text>
</comment>
<proteinExistence type="predicted"/>
<gene>
    <name evidence="1" type="ORF">ACAOBT_LOCUS35145</name>
</gene>
<dbReference type="EMBL" id="CAKOFQ010008814">
    <property type="protein sequence ID" value="CAH2016100.1"/>
    <property type="molecule type" value="Genomic_DNA"/>
</dbReference>
<organism evidence="1 2">
    <name type="scientific">Acanthoscelides obtectus</name>
    <name type="common">Bean weevil</name>
    <name type="synonym">Bruchus obtectus</name>
    <dbReference type="NCBI Taxonomy" id="200917"/>
    <lineage>
        <taxon>Eukaryota</taxon>
        <taxon>Metazoa</taxon>
        <taxon>Ecdysozoa</taxon>
        <taxon>Arthropoda</taxon>
        <taxon>Hexapoda</taxon>
        <taxon>Insecta</taxon>
        <taxon>Pterygota</taxon>
        <taxon>Neoptera</taxon>
        <taxon>Endopterygota</taxon>
        <taxon>Coleoptera</taxon>
        <taxon>Polyphaga</taxon>
        <taxon>Cucujiformia</taxon>
        <taxon>Chrysomeloidea</taxon>
        <taxon>Chrysomelidae</taxon>
        <taxon>Bruchinae</taxon>
        <taxon>Bruchini</taxon>
        <taxon>Acanthoscelides</taxon>
    </lineage>
</organism>
<protein>
    <submittedName>
        <fullName evidence="1">Uncharacterized protein</fullName>
    </submittedName>
</protein>
<evidence type="ECO:0000313" key="2">
    <source>
        <dbReference type="Proteomes" id="UP001152888"/>
    </source>
</evidence>
<dbReference type="AlphaFoldDB" id="A0A9P0QAA6"/>
<dbReference type="Proteomes" id="UP001152888">
    <property type="component" value="Unassembled WGS sequence"/>
</dbReference>
<keyword evidence="2" id="KW-1185">Reference proteome</keyword>
<accession>A0A9P0QAA6</accession>
<name>A0A9P0QAA6_ACAOB</name>
<evidence type="ECO:0000313" key="1">
    <source>
        <dbReference type="EMBL" id="CAH2016100.1"/>
    </source>
</evidence>
<reference evidence="1" key="1">
    <citation type="submission" date="2022-03" db="EMBL/GenBank/DDBJ databases">
        <authorList>
            <person name="Sayadi A."/>
        </authorList>
    </citation>
    <scope>NUCLEOTIDE SEQUENCE</scope>
</reference>
<sequence>MANLHKANIIGPLIANFGAV</sequence>